<reference evidence="2" key="1">
    <citation type="journal article" date="2020" name="Stud. Mycol.">
        <title>101 Dothideomycetes genomes: a test case for predicting lifestyles and emergence of pathogens.</title>
        <authorList>
            <person name="Haridas S."/>
            <person name="Albert R."/>
            <person name="Binder M."/>
            <person name="Bloem J."/>
            <person name="Labutti K."/>
            <person name="Salamov A."/>
            <person name="Andreopoulos B."/>
            <person name="Baker S."/>
            <person name="Barry K."/>
            <person name="Bills G."/>
            <person name="Bluhm B."/>
            <person name="Cannon C."/>
            <person name="Castanera R."/>
            <person name="Culley D."/>
            <person name="Daum C."/>
            <person name="Ezra D."/>
            <person name="Gonzalez J."/>
            <person name="Henrissat B."/>
            <person name="Kuo A."/>
            <person name="Liang C."/>
            <person name="Lipzen A."/>
            <person name="Lutzoni F."/>
            <person name="Magnuson J."/>
            <person name="Mondo S."/>
            <person name="Nolan M."/>
            <person name="Ohm R."/>
            <person name="Pangilinan J."/>
            <person name="Park H.-J."/>
            <person name="Ramirez L."/>
            <person name="Alfaro M."/>
            <person name="Sun H."/>
            <person name="Tritt A."/>
            <person name="Yoshinaga Y."/>
            <person name="Zwiers L.-H."/>
            <person name="Turgeon B."/>
            <person name="Goodwin S."/>
            <person name="Spatafora J."/>
            <person name="Crous P."/>
            <person name="Grigoriev I."/>
        </authorList>
    </citation>
    <scope>NUCLEOTIDE SEQUENCE</scope>
    <source>
        <strain evidence="2">CBS 161.51</strain>
    </source>
</reference>
<accession>A0A6A5SY95</accession>
<sequence length="456" mass="51385">MGFFRRSMSSGSSISRPSTIDYASDSDAPTSRTSIDSTCGDEIADSLATITKPAPTAPILSLPIELVQQISSYLDDASAAAFCLSSRYIYYALGTEVLSGHVEASKNRFEKRRTIEAVVERAFPGQWFCAWCDKFHAWSAEDGPTTVKEENKRDCTEFNSYLHGGDRYALCYHHVRLAINRALCGPEHGILLSAFEHEKRGMARIFKTPVPTKLAIEARIVQGRFVLHTSFAIILPSWTKSDKNLLKQLWPTLPHILSGHRDSENGHTGLMAAIDNVVRRGWRYPFTQNCSTCATDWTVSSYEFPHATGGQTRLVIQSWRDLGTGRNPFEGGWRAHGVCTGGYSNSSTQVIRLANIQAGDVRRAFDDVELGDQTLRTARVGASSTPRSRIYRSFMRKECNEDQGFEIRRSRAKPRTWRTQIENEEAFRKEEEERLYVVRNVAEKLVRLNAETGRRI</sequence>
<keyword evidence="3" id="KW-1185">Reference proteome</keyword>
<evidence type="ECO:0000313" key="3">
    <source>
        <dbReference type="Proteomes" id="UP000800038"/>
    </source>
</evidence>
<evidence type="ECO:0000256" key="1">
    <source>
        <dbReference type="SAM" id="MobiDB-lite"/>
    </source>
</evidence>
<dbReference type="EMBL" id="ML976011">
    <property type="protein sequence ID" value="KAF1945213.1"/>
    <property type="molecule type" value="Genomic_DNA"/>
</dbReference>
<feature type="compositionally biased region" description="Low complexity" evidence="1">
    <location>
        <begin position="1"/>
        <end position="18"/>
    </location>
</feature>
<dbReference type="AlphaFoldDB" id="A0A6A5SY95"/>
<dbReference type="OrthoDB" id="3766406at2759"/>
<protein>
    <recommendedName>
        <fullName evidence="4">F-box domain-containing protein</fullName>
    </recommendedName>
</protein>
<evidence type="ECO:0000313" key="2">
    <source>
        <dbReference type="EMBL" id="KAF1945213.1"/>
    </source>
</evidence>
<gene>
    <name evidence="2" type="ORF">EJ02DRAFT_339122</name>
</gene>
<dbReference type="Proteomes" id="UP000800038">
    <property type="component" value="Unassembled WGS sequence"/>
</dbReference>
<name>A0A6A5SY95_9PLEO</name>
<organism evidence="2 3">
    <name type="scientific">Clathrospora elynae</name>
    <dbReference type="NCBI Taxonomy" id="706981"/>
    <lineage>
        <taxon>Eukaryota</taxon>
        <taxon>Fungi</taxon>
        <taxon>Dikarya</taxon>
        <taxon>Ascomycota</taxon>
        <taxon>Pezizomycotina</taxon>
        <taxon>Dothideomycetes</taxon>
        <taxon>Pleosporomycetidae</taxon>
        <taxon>Pleosporales</taxon>
        <taxon>Diademaceae</taxon>
        <taxon>Clathrospora</taxon>
    </lineage>
</organism>
<feature type="compositionally biased region" description="Polar residues" evidence="1">
    <location>
        <begin position="27"/>
        <end position="36"/>
    </location>
</feature>
<proteinExistence type="predicted"/>
<feature type="region of interest" description="Disordered" evidence="1">
    <location>
        <begin position="1"/>
        <end position="36"/>
    </location>
</feature>
<evidence type="ECO:0008006" key="4">
    <source>
        <dbReference type="Google" id="ProtNLM"/>
    </source>
</evidence>